<keyword evidence="3" id="KW-0812">Transmembrane</keyword>
<dbReference type="GO" id="GO:0015031">
    <property type="term" value="P:protein transport"/>
    <property type="evidence" value="ECO:0007669"/>
    <property type="project" value="UniProtKB-KW"/>
</dbReference>
<keyword evidence="5" id="KW-1133">Transmembrane helix</keyword>
<dbReference type="PANTHER" id="PTHR33162">
    <property type="entry name" value="SEC-INDEPENDENT PROTEIN TRANSLOCASE PROTEIN TATA, CHLOROPLASTIC"/>
    <property type="match status" value="1"/>
</dbReference>
<proteinExistence type="predicted"/>
<dbReference type="GO" id="GO:0016020">
    <property type="term" value="C:membrane"/>
    <property type="evidence" value="ECO:0007669"/>
    <property type="project" value="UniProtKB-SubCell"/>
</dbReference>
<evidence type="ECO:0000256" key="9">
    <source>
        <dbReference type="SAM" id="SignalP"/>
    </source>
</evidence>
<feature type="signal peptide" evidence="9">
    <location>
        <begin position="1"/>
        <end position="21"/>
    </location>
</feature>
<reference evidence="10 11" key="1">
    <citation type="journal article" date="2024" name="Science">
        <title>Giant polyketide synthase enzymes in the biosynthesis of giant marine polyether toxins.</title>
        <authorList>
            <person name="Fallon T.R."/>
            <person name="Shende V.V."/>
            <person name="Wierzbicki I.H."/>
            <person name="Pendleton A.L."/>
            <person name="Watervoot N.F."/>
            <person name="Auber R.P."/>
            <person name="Gonzalez D.J."/>
            <person name="Wisecaver J.H."/>
            <person name="Moore B.S."/>
        </authorList>
    </citation>
    <scope>NUCLEOTIDE SEQUENCE [LARGE SCALE GENOMIC DNA]</scope>
    <source>
        <strain evidence="10 11">12B1</strain>
    </source>
</reference>
<dbReference type="PRINTS" id="PR01506">
    <property type="entry name" value="TATBPROTEIN"/>
</dbReference>
<evidence type="ECO:0000313" key="10">
    <source>
        <dbReference type="EMBL" id="KAL1525332.1"/>
    </source>
</evidence>
<evidence type="ECO:0000256" key="6">
    <source>
        <dbReference type="ARBA" id="ARBA00023010"/>
    </source>
</evidence>
<evidence type="ECO:0008006" key="12">
    <source>
        <dbReference type="Google" id="ProtNLM"/>
    </source>
</evidence>
<dbReference type="InterPro" id="IPR003369">
    <property type="entry name" value="TatA/B/E"/>
</dbReference>
<keyword evidence="7" id="KW-0472">Membrane</keyword>
<dbReference type="Pfam" id="PF02416">
    <property type="entry name" value="TatA_B_E"/>
    <property type="match status" value="1"/>
</dbReference>
<evidence type="ECO:0000256" key="7">
    <source>
        <dbReference type="ARBA" id="ARBA00023136"/>
    </source>
</evidence>
<feature type="compositionally biased region" description="Basic and acidic residues" evidence="8">
    <location>
        <begin position="138"/>
        <end position="147"/>
    </location>
</feature>
<dbReference type="Proteomes" id="UP001515480">
    <property type="component" value="Unassembled WGS sequence"/>
</dbReference>
<evidence type="ECO:0000256" key="2">
    <source>
        <dbReference type="ARBA" id="ARBA00022448"/>
    </source>
</evidence>
<sequence length="147" mass="15424">MAVEITRALLFVAAMCARSEAFTLTPRIISPTVHPHMAPSSLQATFPLQARLATTAARHNGVPQMGLFGLGWAEIGVLAAVGLLVFGPEKLAPLAKDIGKSASGLKEVADSFSEGLSEGNVDVQKLKNAAPSVVTDTSAKEEEEKKQ</sequence>
<organism evidence="10 11">
    <name type="scientific">Prymnesium parvum</name>
    <name type="common">Toxic golden alga</name>
    <dbReference type="NCBI Taxonomy" id="97485"/>
    <lineage>
        <taxon>Eukaryota</taxon>
        <taxon>Haptista</taxon>
        <taxon>Haptophyta</taxon>
        <taxon>Prymnesiophyceae</taxon>
        <taxon>Prymnesiales</taxon>
        <taxon>Prymnesiaceae</taxon>
        <taxon>Prymnesium</taxon>
    </lineage>
</organism>
<evidence type="ECO:0000256" key="8">
    <source>
        <dbReference type="SAM" id="MobiDB-lite"/>
    </source>
</evidence>
<keyword evidence="6" id="KW-0811">Translocation</keyword>
<comment type="subcellular location">
    <subcellularLocation>
        <location evidence="1">Membrane</location>
        <topology evidence="1">Single-pass membrane protein</topology>
    </subcellularLocation>
</comment>
<evidence type="ECO:0000256" key="1">
    <source>
        <dbReference type="ARBA" id="ARBA00004167"/>
    </source>
</evidence>
<accession>A0AB34JWW6</accession>
<dbReference type="PANTHER" id="PTHR33162:SF1">
    <property type="entry name" value="SEC-INDEPENDENT PROTEIN TRANSLOCASE PROTEIN TATA, CHLOROPLASTIC"/>
    <property type="match status" value="1"/>
</dbReference>
<protein>
    <recommendedName>
        <fullName evidence="12">Sec-independent protein translocase protein TatA</fullName>
    </recommendedName>
</protein>
<feature type="region of interest" description="Disordered" evidence="8">
    <location>
        <begin position="127"/>
        <end position="147"/>
    </location>
</feature>
<keyword evidence="9" id="KW-0732">Signal</keyword>
<feature type="chain" id="PRO_5044329096" description="Sec-independent protein translocase protein TatA" evidence="9">
    <location>
        <begin position="22"/>
        <end position="147"/>
    </location>
</feature>
<evidence type="ECO:0000256" key="3">
    <source>
        <dbReference type="ARBA" id="ARBA00022692"/>
    </source>
</evidence>
<keyword evidence="11" id="KW-1185">Reference proteome</keyword>
<name>A0AB34JWW6_PRYPA</name>
<gene>
    <name evidence="10" type="ORF">AB1Y20_020192</name>
</gene>
<keyword evidence="4" id="KW-0653">Protein transport</keyword>
<evidence type="ECO:0000256" key="4">
    <source>
        <dbReference type="ARBA" id="ARBA00022927"/>
    </source>
</evidence>
<evidence type="ECO:0000313" key="11">
    <source>
        <dbReference type="Proteomes" id="UP001515480"/>
    </source>
</evidence>
<evidence type="ECO:0000256" key="5">
    <source>
        <dbReference type="ARBA" id="ARBA00022989"/>
    </source>
</evidence>
<keyword evidence="2" id="KW-0813">Transport</keyword>
<dbReference type="AlphaFoldDB" id="A0AB34JWW6"/>
<dbReference type="Gene3D" id="1.20.5.3310">
    <property type="match status" value="1"/>
</dbReference>
<dbReference type="EMBL" id="JBGBPQ010000004">
    <property type="protein sequence ID" value="KAL1525332.1"/>
    <property type="molecule type" value="Genomic_DNA"/>
</dbReference>
<comment type="caution">
    <text evidence="10">The sequence shown here is derived from an EMBL/GenBank/DDBJ whole genome shotgun (WGS) entry which is preliminary data.</text>
</comment>